<name>A0A973W1J9_9BRAD</name>
<gene>
    <name evidence="1" type="ORF">HAP48_023130</name>
</gene>
<sequence length="146" mass="16145">MARRFLMGLHPSLGQYGVWLSVPAVDVVTATAAAQFLLKSDVKNEQVIMSGSIFLPALSGAVAIPYPATLPQNPFVSFRTYIDSGVVSYPYRLDMAVPRDITIGGVVYYEIQNGFQIQNNTMTFNNLISESYGIYVDYMIFNRSLG</sequence>
<accession>A0A973W1J9</accession>
<dbReference type="AlphaFoldDB" id="A0A973W1J9"/>
<comment type="caution">
    <text evidence="1">The sequence shown here is derived from an EMBL/GenBank/DDBJ whole genome shotgun (WGS) entry which is preliminary data.</text>
</comment>
<dbReference type="RefSeq" id="WP_166205237.1">
    <property type="nucleotide sequence ID" value="NZ_CP088285.1"/>
</dbReference>
<evidence type="ECO:0000313" key="1">
    <source>
        <dbReference type="EMBL" id="NVI45798.1"/>
    </source>
</evidence>
<organism evidence="1">
    <name type="scientific">Bradyrhizobium septentrionale</name>
    <dbReference type="NCBI Taxonomy" id="1404411"/>
    <lineage>
        <taxon>Bacteria</taxon>
        <taxon>Pseudomonadati</taxon>
        <taxon>Pseudomonadota</taxon>
        <taxon>Alphaproteobacteria</taxon>
        <taxon>Hyphomicrobiales</taxon>
        <taxon>Nitrobacteraceae</taxon>
        <taxon>Bradyrhizobium</taxon>
    </lineage>
</organism>
<protein>
    <submittedName>
        <fullName evidence="1">Uncharacterized protein</fullName>
    </submittedName>
</protein>
<dbReference type="EMBL" id="JAAOLE020000001">
    <property type="protein sequence ID" value="NVI45798.1"/>
    <property type="molecule type" value="Genomic_DNA"/>
</dbReference>
<proteinExistence type="predicted"/>
<reference evidence="1" key="1">
    <citation type="submission" date="2020-06" db="EMBL/GenBank/DDBJ databases">
        <title>Whole Genome Sequence of Bradyrhizobium sp. Strain 1S1.</title>
        <authorList>
            <person name="Bromfield E.S.P."/>
            <person name="Cloutier S."/>
        </authorList>
    </citation>
    <scope>NUCLEOTIDE SEQUENCE [LARGE SCALE GENOMIC DNA]</scope>
    <source>
        <strain evidence="1">1S1</strain>
    </source>
</reference>